<dbReference type="AlphaFoldDB" id="A0A4S5EUJ8"/>
<dbReference type="EMBL" id="SSXH01000035">
    <property type="protein sequence ID" value="THJ75862.1"/>
    <property type="molecule type" value="Genomic_DNA"/>
</dbReference>
<keyword evidence="9" id="KW-1185">Reference proteome</keyword>
<keyword evidence="4" id="KW-0238">DNA-binding</keyword>
<keyword evidence="3" id="KW-0731">Sigma factor</keyword>
<dbReference type="Pfam" id="PF08281">
    <property type="entry name" value="Sigma70_r4_2"/>
    <property type="match status" value="1"/>
</dbReference>
<sequence>MTRRTLLAAPGFPDDNDPRDTYAQARPVPARRLVETVTPVSLTADEMLVVWAALGDPGAFEELYRRWSRRIGAYLYRRAINPADLDDLLQEVFTTALELLYRGLLPTETFSAWLFGQAAAARTLTGYFGEQWRHREAVGGVTLAVLAGGLGTASAAGLAKRIWVALAELTPRRRQAIELRYLEGQSLAATALVLGIKVTSVEPLLGRALRDVHGVLTGTERPKRPKADVRPFEELMPAALEIAAAALVAGRPFSRRVLVAALADRGISLGDRRAAALARMVRTVMPQIGTGRPTGFAHRRSDTRKGR</sequence>
<evidence type="ECO:0000313" key="9">
    <source>
        <dbReference type="Proteomes" id="UP000305282"/>
    </source>
</evidence>
<dbReference type="Gene3D" id="1.10.10.10">
    <property type="entry name" value="Winged helix-like DNA-binding domain superfamily/Winged helix DNA-binding domain"/>
    <property type="match status" value="1"/>
</dbReference>
<dbReference type="InterPro" id="IPR036388">
    <property type="entry name" value="WH-like_DNA-bd_sf"/>
</dbReference>
<evidence type="ECO:0000256" key="2">
    <source>
        <dbReference type="ARBA" id="ARBA00023015"/>
    </source>
</evidence>
<gene>
    <name evidence="8" type="ORF">E7Y31_02975</name>
</gene>
<dbReference type="PANTHER" id="PTHR43133">
    <property type="entry name" value="RNA POLYMERASE ECF-TYPE SIGMA FACTO"/>
    <property type="match status" value="1"/>
</dbReference>
<organism evidence="8 9">
    <name type="scientific">Candidatus Frankia alpina</name>
    <dbReference type="NCBI Taxonomy" id="2699483"/>
    <lineage>
        <taxon>Bacteria</taxon>
        <taxon>Bacillati</taxon>
        <taxon>Actinomycetota</taxon>
        <taxon>Actinomycetes</taxon>
        <taxon>Frankiales</taxon>
        <taxon>Frankiaceae</taxon>
        <taxon>Frankia</taxon>
    </lineage>
</organism>
<comment type="similarity">
    <text evidence="1">Belongs to the sigma-70 factor family. ECF subfamily.</text>
</comment>
<dbReference type="SUPFAM" id="SSF88946">
    <property type="entry name" value="Sigma2 domain of RNA polymerase sigma factors"/>
    <property type="match status" value="1"/>
</dbReference>
<feature type="domain" description="RNA polymerase sigma factor 70 region 4 type 2" evidence="7">
    <location>
        <begin position="161"/>
        <end position="210"/>
    </location>
</feature>
<accession>A0A4S5EUJ8</accession>
<dbReference type="InterPro" id="IPR013325">
    <property type="entry name" value="RNA_pol_sigma_r2"/>
</dbReference>
<evidence type="ECO:0000256" key="3">
    <source>
        <dbReference type="ARBA" id="ARBA00023082"/>
    </source>
</evidence>
<dbReference type="Proteomes" id="UP000305282">
    <property type="component" value="Unassembled WGS sequence"/>
</dbReference>
<dbReference type="InterPro" id="IPR013324">
    <property type="entry name" value="RNA_pol_sigma_r3/r4-like"/>
</dbReference>
<evidence type="ECO:0000259" key="7">
    <source>
        <dbReference type="Pfam" id="PF08281"/>
    </source>
</evidence>
<dbReference type="RefSeq" id="WP_136446811.1">
    <property type="nucleotide sequence ID" value="NZ_SSXH01000035.1"/>
</dbReference>
<dbReference type="OrthoDB" id="3698333at2"/>
<proteinExistence type="inferred from homology"/>
<evidence type="ECO:0000313" key="8">
    <source>
        <dbReference type="EMBL" id="THJ75862.1"/>
    </source>
</evidence>
<evidence type="ECO:0000256" key="6">
    <source>
        <dbReference type="SAM" id="MobiDB-lite"/>
    </source>
</evidence>
<dbReference type="CDD" id="cd06171">
    <property type="entry name" value="Sigma70_r4"/>
    <property type="match status" value="1"/>
</dbReference>
<dbReference type="GO" id="GO:0003677">
    <property type="term" value="F:DNA binding"/>
    <property type="evidence" value="ECO:0007669"/>
    <property type="project" value="UniProtKB-KW"/>
</dbReference>
<name>A0A4S5EUJ8_9ACTN</name>
<comment type="caution">
    <text evidence="8">The sequence shown here is derived from an EMBL/GenBank/DDBJ whole genome shotgun (WGS) entry which is preliminary data.</text>
</comment>
<keyword evidence="5" id="KW-0804">Transcription</keyword>
<dbReference type="InterPro" id="IPR013249">
    <property type="entry name" value="RNA_pol_sigma70_r4_t2"/>
</dbReference>
<evidence type="ECO:0000256" key="1">
    <source>
        <dbReference type="ARBA" id="ARBA00010641"/>
    </source>
</evidence>
<dbReference type="Gene3D" id="1.10.1740.10">
    <property type="match status" value="1"/>
</dbReference>
<dbReference type="GO" id="GO:0016987">
    <property type="term" value="F:sigma factor activity"/>
    <property type="evidence" value="ECO:0007669"/>
    <property type="project" value="UniProtKB-KW"/>
</dbReference>
<dbReference type="PANTHER" id="PTHR43133:SF8">
    <property type="entry name" value="RNA POLYMERASE SIGMA FACTOR HI_1459-RELATED"/>
    <property type="match status" value="1"/>
</dbReference>
<evidence type="ECO:0000256" key="4">
    <source>
        <dbReference type="ARBA" id="ARBA00023125"/>
    </source>
</evidence>
<feature type="region of interest" description="Disordered" evidence="6">
    <location>
        <begin position="288"/>
        <end position="307"/>
    </location>
</feature>
<dbReference type="GO" id="GO:0006352">
    <property type="term" value="P:DNA-templated transcription initiation"/>
    <property type="evidence" value="ECO:0007669"/>
    <property type="project" value="InterPro"/>
</dbReference>
<feature type="region of interest" description="Disordered" evidence="6">
    <location>
        <begin position="1"/>
        <end position="22"/>
    </location>
</feature>
<dbReference type="SUPFAM" id="SSF88659">
    <property type="entry name" value="Sigma3 and sigma4 domains of RNA polymerase sigma factors"/>
    <property type="match status" value="1"/>
</dbReference>
<reference evidence="8 9" key="1">
    <citation type="submission" date="2019-04" db="EMBL/GenBank/DDBJ databases">
        <title>Draft genome sequences for three unisolated Alnus-infective Frankia Sp+ strains, AgTrS, AiOr and AvVan, the first sequenced Frankia strains able to sporulate in-planta.</title>
        <authorList>
            <person name="Bethencourt L."/>
            <person name="Vautrin F."/>
            <person name="Taib N."/>
            <person name="Dubost A."/>
            <person name="Castro-Garcia L."/>
            <person name="Imbaud O."/>
            <person name="Abrouk D."/>
            <person name="Fournier P."/>
            <person name="Briolay J."/>
            <person name="Nguyen A."/>
            <person name="Normand P."/>
            <person name="Fernandez M.P."/>
            <person name="Brochier-Armanet C."/>
            <person name="Herrera-Belaroussi A."/>
        </authorList>
    </citation>
    <scope>NUCLEOTIDE SEQUENCE [LARGE SCALE GENOMIC DNA]</scope>
    <source>
        <strain evidence="8 9">AvVan</strain>
    </source>
</reference>
<evidence type="ECO:0000256" key="5">
    <source>
        <dbReference type="ARBA" id="ARBA00023163"/>
    </source>
</evidence>
<keyword evidence="2" id="KW-0805">Transcription regulation</keyword>
<dbReference type="InterPro" id="IPR039425">
    <property type="entry name" value="RNA_pol_sigma-70-like"/>
</dbReference>
<protein>
    <recommendedName>
        <fullName evidence="7">RNA polymerase sigma factor 70 region 4 type 2 domain-containing protein</fullName>
    </recommendedName>
</protein>